<accession>A0ABC8EDC7</accession>
<dbReference type="InterPro" id="IPR014001">
    <property type="entry name" value="Helicase_ATP-bd"/>
</dbReference>
<evidence type="ECO:0000256" key="10">
    <source>
        <dbReference type="ARBA" id="ARBA00023125"/>
    </source>
</evidence>
<evidence type="ECO:0000256" key="7">
    <source>
        <dbReference type="ARBA" id="ARBA00022759"/>
    </source>
</evidence>
<evidence type="ECO:0000256" key="11">
    <source>
        <dbReference type="RuleBase" id="RU364115"/>
    </source>
</evidence>
<dbReference type="GO" id="GO:0009035">
    <property type="term" value="F:type I site-specific deoxyribonuclease activity"/>
    <property type="evidence" value="ECO:0007669"/>
    <property type="project" value="UniProtKB-EC"/>
</dbReference>
<keyword evidence="8 11" id="KW-0378">Hydrolase</keyword>
<evidence type="ECO:0000256" key="4">
    <source>
        <dbReference type="ARBA" id="ARBA00022722"/>
    </source>
</evidence>
<dbReference type="InterPro" id="IPR007409">
    <property type="entry name" value="Restrct_endonuc_type1_HsdR_N"/>
</dbReference>
<dbReference type="InterPro" id="IPR004473">
    <property type="entry name" value="Restrct_endonuc_typeI_HsdR"/>
</dbReference>
<comment type="subunit">
    <text evidence="3 11">The type I restriction/modification system is composed of three polypeptides R, M and S.</text>
</comment>
<dbReference type="GO" id="GO:0005524">
    <property type="term" value="F:ATP binding"/>
    <property type="evidence" value="ECO:0007669"/>
    <property type="project" value="UniProtKB-KW"/>
</dbReference>
<dbReference type="AlphaFoldDB" id="A0ABC8EDC7"/>
<dbReference type="PROSITE" id="PS51192">
    <property type="entry name" value="HELICASE_ATP_BIND_1"/>
    <property type="match status" value="1"/>
</dbReference>
<dbReference type="CDD" id="cd22332">
    <property type="entry name" value="HsdR_N"/>
    <property type="match status" value="1"/>
</dbReference>
<dbReference type="InterPro" id="IPR027417">
    <property type="entry name" value="P-loop_NTPase"/>
</dbReference>
<comment type="similarity">
    <text evidence="2 11">Belongs to the HsdR family.</text>
</comment>
<reference evidence="13 14" key="1">
    <citation type="submission" date="2022-09" db="EMBL/GenBank/DDBJ databases">
        <title>complete genome sequences of Clostridium tetani str. KHSU-234311-028 isolated from soil.</title>
        <authorList>
            <person name="Sekizuka T."/>
            <person name="Shitada C."/>
            <person name="Takahashi M."/>
            <person name="Kuroda M."/>
        </authorList>
    </citation>
    <scope>NUCLEOTIDE SEQUENCE [LARGE SCALE GENOMIC DNA]</scope>
    <source>
        <strain evidence="13 14">KHSU-234311-028</strain>
    </source>
</reference>
<dbReference type="Pfam" id="PF22679">
    <property type="entry name" value="T1R_D3-like"/>
    <property type="match status" value="1"/>
</dbReference>
<comment type="catalytic activity">
    <reaction evidence="1 11">
        <text>Endonucleolytic cleavage of DNA to give random double-stranded fragments with terminal 5'-phosphates, ATP is simultaneously hydrolyzed.</text>
        <dbReference type="EC" id="3.1.21.3"/>
    </reaction>
</comment>
<evidence type="ECO:0000256" key="3">
    <source>
        <dbReference type="ARBA" id="ARBA00011296"/>
    </source>
</evidence>
<evidence type="ECO:0000256" key="1">
    <source>
        <dbReference type="ARBA" id="ARBA00000851"/>
    </source>
</evidence>
<dbReference type="GO" id="GO:0003677">
    <property type="term" value="F:DNA binding"/>
    <property type="evidence" value="ECO:0007669"/>
    <property type="project" value="UniProtKB-KW"/>
</dbReference>
<evidence type="ECO:0000256" key="9">
    <source>
        <dbReference type="ARBA" id="ARBA00022840"/>
    </source>
</evidence>
<dbReference type="EMBL" id="AP026818">
    <property type="protein sequence ID" value="BDR81658.1"/>
    <property type="molecule type" value="Genomic_DNA"/>
</dbReference>
<keyword evidence="9 11" id="KW-0067">ATP-binding</keyword>
<dbReference type="NCBIfam" id="TIGR00348">
    <property type="entry name" value="hsdR"/>
    <property type="match status" value="1"/>
</dbReference>
<keyword evidence="5 11" id="KW-0547">Nucleotide-binding</keyword>
<keyword evidence="4" id="KW-0540">Nuclease</keyword>
<dbReference type="RefSeq" id="WP_317724414.1">
    <property type="nucleotide sequence ID" value="NZ_AP026818.1"/>
</dbReference>
<keyword evidence="6 11" id="KW-0680">Restriction system</keyword>
<dbReference type="GO" id="GO:0009307">
    <property type="term" value="P:DNA restriction-modification system"/>
    <property type="evidence" value="ECO:0007669"/>
    <property type="project" value="UniProtKB-KW"/>
</dbReference>
<dbReference type="SUPFAM" id="SSF52540">
    <property type="entry name" value="P-loop containing nucleoside triphosphate hydrolases"/>
    <property type="match status" value="2"/>
</dbReference>
<dbReference type="SMART" id="SM00487">
    <property type="entry name" value="DEXDc"/>
    <property type="match status" value="1"/>
</dbReference>
<evidence type="ECO:0000259" key="12">
    <source>
        <dbReference type="PROSITE" id="PS51192"/>
    </source>
</evidence>
<dbReference type="Pfam" id="PF11867">
    <property type="entry name" value="T1RH-like_C"/>
    <property type="match status" value="1"/>
</dbReference>
<dbReference type="CDD" id="cd18030">
    <property type="entry name" value="DEXHc_RE_I_HsdR"/>
    <property type="match status" value="1"/>
</dbReference>
<keyword evidence="7 13" id="KW-0255">Endonuclease</keyword>
<dbReference type="InterPro" id="IPR040980">
    <property type="entry name" value="SWI2_SNF2"/>
</dbReference>
<protein>
    <recommendedName>
        <fullName evidence="11">Type I restriction enzyme endonuclease subunit</fullName>
        <shortName evidence="11">R protein</shortName>
        <ecNumber evidence="11">3.1.21.3</ecNumber>
    </recommendedName>
    <alternativeName>
        <fullName evidence="11">Type-1 restriction enzyme R protein</fullName>
    </alternativeName>
</protein>
<feature type="domain" description="Helicase ATP-binding" evidence="12">
    <location>
        <begin position="280"/>
        <end position="455"/>
    </location>
</feature>
<dbReference type="InterPro" id="IPR055180">
    <property type="entry name" value="HsdR_RecA-like_helicase_dom_2"/>
</dbReference>
<evidence type="ECO:0000256" key="5">
    <source>
        <dbReference type="ARBA" id="ARBA00022741"/>
    </source>
</evidence>
<dbReference type="CDD" id="cd18800">
    <property type="entry name" value="SF2_C_EcoR124I-like"/>
    <property type="match status" value="1"/>
</dbReference>
<dbReference type="Proteomes" id="UP001321763">
    <property type="component" value="Chromosome"/>
</dbReference>
<sequence>MSVDLERKLQNKALHWLIDDEKDGGLGYTYLGNLEEQDNTPVKEDLLKRNLEKRGYTKDQISKAVTELVSKASNQVDSLYQINKEVYSLLRYGKQGVKDENRNRQTVHYIDWENVENNDFYVAEEVSVLCFNQTERKRPDVVLYINGIALGVFELKRSCVSIGEGIRQNLTNQKKEYIQNFFSTVQLIFAGNEAEGLKYGTTETPEKYFLKWKEDIKATDDLSATIKDIQSREKNKLRDGIVSLCQKERFLSLIYDFIIFDAGLKKVTRHNQYFANIAARKRILENEGGIIWNTQGSGKSLIMVWLAKWIIENVADSRVVIITDRDELDDQIESLFIDVNEKVKRAKSCSDLREILNKNDDSIICSLIHKYGHNAGKQADVDQYRKELLKDLPADFKSKGNIIAFIDECHRTNSGKLHEAVKVLMPDALLIGFTGTPLLKDDKATSLETFGTYIHTYKFNEGVEDGVVLDLRYEARDVDQDLSNKEKVDLWFDNKTLGLTDRAKVQLKQSWTCINKLYSSKQRLEKIVSDIIFDMGFKPRLKSDRGTAMLVANSIYEACRYWDIFTSNGFNRCAIVTSYDASTASVRTATSDPNQAGEEEYKKSIYERMLGGKKLAEFEKEVKERFKKDPAKMKLLIVVDKLLTGFDAPSATYLYIDKSMRDHDLFQAICRVNRPDGEDKDYGYIVDYMDLFRNVQLAVADYTTEAFDNFDKEDVEGIIKNRYDEAKSEMVGAIASLKDLLENVSDPKEDTDYIEYFCGENSEDDENTGRRDILYALTASLTRSFASCCDKLVSNYGYSDNQVNQLRSDINGYNKIKEMIKLASCDYIDLKPYEADMRYILDTYIRADDSKVVSELGNMSLVELLIDNTTTTPIDALVKELPGNDEAKAETIENNLQHEIVKKMSSNAVYYGKLSEMLQKIIDQRRIEAMSYEEYLRQVVELAQAILHPEENSDYPDAVKNSEARRALFDYFNRNEKLAVNIDAAIRHAIRPDWKRNFQKQQNIRLAIYQNLLIYGYNEDEATEKTNAVFDIAGRQGEYDE</sequence>
<dbReference type="PANTHER" id="PTHR30195">
    <property type="entry name" value="TYPE I SITE-SPECIFIC DEOXYRIBONUCLEASE PROTEIN SUBUNIT M AND R"/>
    <property type="match status" value="1"/>
</dbReference>
<dbReference type="Gene3D" id="3.90.1570.50">
    <property type="match status" value="1"/>
</dbReference>
<dbReference type="EC" id="3.1.21.3" evidence="11"/>
<evidence type="ECO:0000256" key="2">
    <source>
        <dbReference type="ARBA" id="ARBA00008598"/>
    </source>
</evidence>
<proteinExistence type="inferred from homology"/>
<dbReference type="PANTHER" id="PTHR30195:SF15">
    <property type="entry name" value="TYPE I RESTRICTION ENZYME HINDI ENDONUCLEASE SUBUNIT"/>
    <property type="match status" value="1"/>
</dbReference>
<evidence type="ECO:0000256" key="8">
    <source>
        <dbReference type="ARBA" id="ARBA00022801"/>
    </source>
</evidence>
<dbReference type="Pfam" id="PF18766">
    <property type="entry name" value="SWI2_SNF2"/>
    <property type="match status" value="1"/>
</dbReference>
<dbReference type="Gene3D" id="3.40.50.300">
    <property type="entry name" value="P-loop containing nucleotide triphosphate hydrolases"/>
    <property type="match status" value="2"/>
</dbReference>
<keyword evidence="10 11" id="KW-0238">DNA-binding</keyword>
<evidence type="ECO:0000313" key="13">
    <source>
        <dbReference type="EMBL" id="BDR81658.1"/>
    </source>
</evidence>
<evidence type="ECO:0000313" key="14">
    <source>
        <dbReference type="Proteomes" id="UP001321763"/>
    </source>
</evidence>
<name>A0ABC8EDC7_CLOTA</name>
<gene>
    <name evidence="13" type="primary">hsdR-1</name>
    <name evidence="13" type="ORF">K234311028_19040</name>
</gene>
<dbReference type="InterPro" id="IPR051268">
    <property type="entry name" value="Type-I_R_enzyme_R_subunit"/>
</dbReference>
<organism evidence="13 14">
    <name type="scientific">Clostridium tetani</name>
    <dbReference type="NCBI Taxonomy" id="1513"/>
    <lineage>
        <taxon>Bacteria</taxon>
        <taxon>Bacillati</taxon>
        <taxon>Bacillota</taxon>
        <taxon>Clostridia</taxon>
        <taxon>Eubacteriales</taxon>
        <taxon>Clostridiaceae</taxon>
        <taxon>Clostridium</taxon>
    </lineage>
</organism>
<evidence type="ECO:0000256" key="6">
    <source>
        <dbReference type="ARBA" id="ARBA00022747"/>
    </source>
</evidence>
<dbReference type="Pfam" id="PF04313">
    <property type="entry name" value="HSDR_N"/>
    <property type="match status" value="1"/>
</dbReference>
<dbReference type="InterPro" id="IPR021810">
    <property type="entry name" value="T1RH-like_C"/>
</dbReference>
<comment type="function">
    <text evidence="11">Subunit R is required for both nuclease and ATPase activities, but not for modification.</text>
</comment>